<dbReference type="EMBL" id="CDMC01000002">
    <property type="protein sequence ID" value="CEN60500.1"/>
    <property type="molecule type" value="Genomic_DNA"/>
</dbReference>
<keyword evidence="7" id="KW-1185">Reference proteome</keyword>
<dbReference type="GO" id="GO:0003677">
    <property type="term" value="F:DNA binding"/>
    <property type="evidence" value="ECO:0007669"/>
    <property type="project" value="UniProtKB-KW"/>
</dbReference>
<feature type="domain" description="Zn(2)-C6 fungal-type" evidence="5">
    <location>
        <begin position="11"/>
        <end position="41"/>
    </location>
</feature>
<dbReference type="OrthoDB" id="4236860at2759"/>
<feature type="domain" description="Zn(2)-C6 fungal-type" evidence="5">
    <location>
        <begin position="60"/>
        <end position="90"/>
    </location>
</feature>
<dbReference type="PROSITE" id="PS00463">
    <property type="entry name" value="ZN2_CY6_FUNGAL_1"/>
    <property type="match status" value="2"/>
</dbReference>
<protein>
    <recommendedName>
        <fullName evidence="5">Zn(2)-C6 fungal-type domain-containing protein</fullName>
    </recommendedName>
</protein>
<dbReference type="PANTHER" id="PTHR37540">
    <property type="entry name" value="TRANSCRIPTION FACTOR (ACR-2), PUTATIVE-RELATED-RELATED"/>
    <property type="match status" value="1"/>
</dbReference>
<dbReference type="GO" id="GO:0008270">
    <property type="term" value="F:zinc ion binding"/>
    <property type="evidence" value="ECO:0007669"/>
    <property type="project" value="InterPro"/>
</dbReference>
<sequence>MAAPTSHALRSCVACKSKKRQCDKLLPSCSRCIRVEQPCLYMGYMELVISERCEVKSPFACLTCKKAKRPCSNDMPRCSRCTRLDLACEYNVKLAYIQNTLPPGEGLPSRDGSLIAPMTGAISLPYTEPVTLRPYTEPVTLRVLEPTPGHNYPIEDRTYTSSLINHFCSYSFVPISSTVRNSLAVHLRTAWMRHAMVDPCLFHSTLFSASAHIDNLHNVPESRQTTYHSMQTVRLLRQKLEDPITRGNYETAAAALALALFNMRLDRHEIALTHRSGLMKVLEFLKGDGLHLAELVSLIKMMLLVFSMIAPQDPAFPLWDAGAAHGLVYSTPSLAPTPSGILESILGRDALAGDTSALTSSARSTIQGIINYIVDHSQMTHGTTHDPQIPTPHARPAEAVKDTTILQSSSDIGQESQHTATTRDMNKCLQYAATLFHHMLGNSQQTAAAAITPRVTTTNPPPNSRDELLNLTRLLRSVGFTAWLQHAPEGYIWICLTAAASAVDTNSRSGFIMMAMPVLLALETTELAVTRQAWVYFNWLERARNLCHQQSVEEEGSPWAGPVLYQSV</sequence>
<dbReference type="InterPro" id="IPR036864">
    <property type="entry name" value="Zn2-C6_fun-type_DNA-bd_sf"/>
</dbReference>
<accession>A0A0U5CNK8</accession>
<evidence type="ECO:0000313" key="7">
    <source>
        <dbReference type="Proteomes" id="UP000054771"/>
    </source>
</evidence>
<evidence type="ECO:0000256" key="4">
    <source>
        <dbReference type="ARBA" id="ARBA00023242"/>
    </source>
</evidence>
<dbReference type="Gene3D" id="4.10.240.10">
    <property type="entry name" value="Zn(2)-C6 fungal-type DNA-binding domain"/>
    <property type="match status" value="2"/>
</dbReference>
<keyword evidence="2" id="KW-0238">DNA-binding</keyword>
<evidence type="ECO:0000256" key="3">
    <source>
        <dbReference type="ARBA" id="ARBA00023163"/>
    </source>
</evidence>
<evidence type="ECO:0000259" key="5">
    <source>
        <dbReference type="PROSITE" id="PS50048"/>
    </source>
</evidence>
<keyword evidence="4" id="KW-0539">Nucleus</keyword>
<dbReference type="Proteomes" id="UP000054771">
    <property type="component" value="Unassembled WGS sequence"/>
</dbReference>
<proteinExistence type="predicted"/>
<dbReference type="SUPFAM" id="SSF57701">
    <property type="entry name" value="Zn2/Cys6 DNA-binding domain"/>
    <property type="match status" value="2"/>
</dbReference>
<dbReference type="GO" id="GO:0000981">
    <property type="term" value="F:DNA-binding transcription factor activity, RNA polymerase II-specific"/>
    <property type="evidence" value="ECO:0007669"/>
    <property type="project" value="InterPro"/>
</dbReference>
<name>A0A0U5CNK8_ASPCI</name>
<dbReference type="PANTHER" id="PTHR37540:SF5">
    <property type="entry name" value="TRANSCRIPTION FACTOR DOMAIN-CONTAINING PROTEIN"/>
    <property type="match status" value="1"/>
</dbReference>
<dbReference type="SMART" id="SM00066">
    <property type="entry name" value="GAL4"/>
    <property type="match status" value="2"/>
</dbReference>
<dbReference type="AlphaFoldDB" id="A0A0U5CNK8"/>
<dbReference type="PROSITE" id="PS50048">
    <property type="entry name" value="ZN2_CY6_FUNGAL_2"/>
    <property type="match status" value="2"/>
</dbReference>
<evidence type="ECO:0000256" key="2">
    <source>
        <dbReference type="ARBA" id="ARBA00023125"/>
    </source>
</evidence>
<dbReference type="CDD" id="cd00067">
    <property type="entry name" value="GAL4"/>
    <property type="match status" value="2"/>
</dbReference>
<gene>
    <name evidence="6" type="ORF">ASPCAL02937</name>
</gene>
<organism evidence="6 7">
    <name type="scientific">Aspergillus calidoustus</name>
    <dbReference type="NCBI Taxonomy" id="454130"/>
    <lineage>
        <taxon>Eukaryota</taxon>
        <taxon>Fungi</taxon>
        <taxon>Dikarya</taxon>
        <taxon>Ascomycota</taxon>
        <taxon>Pezizomycotina</taxon>
        <taxon>Eurotiomycetes</taxon>
        <taxon>Eurotiomycetidae</taxon>
        <taxon>Eurotiales</taxon>
        <taxon>Aspergillaceae</taxon>
        <taxon>Aspergillus</taxon>
        <taxon>Aspergillus subgen. Nidulantes</taxon>
    </lineage>
</organism>
<dbReference type="InterPro" id="IPR001138">
    <property type="entry name" value="Zn2Cys6_DnaBD"/>
</dbReference>
<reference evidence="7" key="1">
    <citation type="journal article" date="2016" name="Genome Announc.">
        <title>Draft genome sequences of fungus Aspergillus calidoustus.</title>
        <authorList>
            <person name="Horn F."/>
            <person name="Linde J."/>
            <person name="Mattern D.J."/>
            <person name="Walther G."/>
            <person name="Guthke R."/>
            <person name="Scherlach K."/>
            <person name="Martin K."/>
            <person name="Brakhage A.A."/>
            <person name="Petzke L."/>
            <person name="Valiante V."/>
        </authorList>
    </citation>
    <scope>NUCLEOTIDE SEQUENCE [LARGE SCALE GENOMIC DNA]</scope>
    <source>
        <strain evidence="7">SF006504</strain>
    </source>
</reference>
<keyword evidence="3" id="KW-0804">Transcription</keyword>
<dbReference type="Pfam" id="PF00172">
    <property type="entry name" value="Zn_clus"/>
    <property type="match status" value="2"/>
</dbReference>
<keyword evidence="1" id="KW-0805">Transcription regulation</keyword>
<evidence type="ECO:0000256" key="1">
    <source>
        <dbReference type="ARBA" id="ARBA00023015"/>
    </source>
</evidence>
<evidence type="ECO:0000313" key="6">
    <source>
        <dbReference type="EMBL" id="CEN60500.1"/>
    </source>
</evidence>